<keyword evidence="3" id="KW-0645">Protease</keyword>
<feature type="binding site" evidence="8">
    <location>
        <position position="185"/>
    </location>
    <ligand>
        <name>Zn(2+)</name>
        <dbReference type="ChEBI" id="CHEBI:29105"/>
        <label>1</label>
    </ligand>
</feature>
<feature type="binding site" evidence="8">
    <location>
        <position position="328"/>
    </location>
    <ligand>
        <name>Zn(2+)</name>
        <dbReference type="ChEBI" id="CHEBI:29105"/>
        <label>2</label>
    </ligand>
</feature>
<keyword evidence="4 8" id="KW-0479">Metal-binding</keyword>
<evidence type="ECO:0000313" key="10">
    <source>
        <dbReference type="Proteomes" id="UP000008680"/>
    </source>
</evidence>
<keyword evidence="10" id="KW-1185">Reference proteome</keyword>
<dbReference type="EC" id="3.4.11.7" evidence="9"/>
<dbReference type="PANTHER" id="PTHR32481:SF0">
    <property type="entry name" value="AMINOPEPTIDASE YPDE-RELATED"/>
    <property type="match status" value="1"/>
</dbReference>
<name>D3E358_METRM</name>
<dbReference type="PANTHER" id="PTHR32481">
    <property type="entry name" value="AMINOPEPTIDASE"/>
    <property type="match status" value="1"/>
</dbReference>
<dbReference type="Gene3D" id="2.40.30.40">
    <property type="entry name" value="Peptidase M42, domain 2"/>
    <property type="match status" value="1"/>
</dbReference>
<dbReference type="InterPro" id="IPR008007">
    <property type="entry name" value="Peptidase_M42"/>
</dbReference>
<dbReference type="PATRIC" id="fig|634498.28.peg.1121"/>
<dbReference type="SUPFAM" id="SSF53187">
    <property type="entry name" value="Zn-dependent exopeptidases"/>
    <property type="match status" value="1"/>
</dbReference>
<evidence type="ECO:0000256" key="1">
    <source>
        <dbReference type="ARBA" id="ARBA00006272"/>
    </source>
</evidence>
<comment type="similarity">
    <text evidence="1 6">Belongs to the peptidase M42 family.</text>
</comment>
<feature type="binding site" evidence="8">
    <location>
        <position position="237"/>
    </location>
    <ligand>
        <name>Zn(2+)</name>
        <dbReference type="ChEBI" id="CHEBI:29105"/>
        <label>1</label>
    </ligand>
</feature>
<dbReference type="PIRSF" id="PIRSF001123">
    <property type="entry name" value="PepA_GA"/>
    <property type="match status" value="1"/>
</dbReference>
<dbReference type="GO" id="GO:0006508">
    <property type="term" value="P:proteolysis"/>
    <property type="evidence" value="ECO:0007669"/>
    <property type="project" value="UniProtKB-KW"/>
</dbReference>
<dbReference type="InterPro" id="IPR023367">
    <property type="entry name" value="Peptidase_M42_dom2"/>
</dbReference>
<dbReference type="Proteomes" id="UP000008680">
    <property type="component" value="Chromosome"/>
</dbReference>
<dbReference type="AlphaFoldDB" id="D3E358"/>
<evidence type="ECO:0000256" key="4">
    <source>
        <dbReference type="ARBA" id="ARBA00022723"/>
    </source>
</evidence>
<dbReference type="InterPro" id="IPR051464">
    <property type="entry name" value="Peptidase_M42_aminopept"/>
</dbReference>
<evidence type="ECO:0000256" key="8">
    <source>
        <dbReference type="PIRSR" id="PIRSR001123-2"/>
    </source>
</evidence>
<dbReference type="Pfam" id="PF05343">
    <property type="entry name" value="Peptidase_M42"/>
    <property type="match status" value="1"/>
</dbReference>
<feature type="binding site" evidence="8">
    <location>
        <position position="73"/>
    </location>
    <ligand>
        <name>Zn(2+)</name>
        <dbReference type="ChEBI" id="CHEBI:29105"/>
        <label>1</label>
    </ligand>
</feature>
<dbReference type="Gene3D" id="3.40.630.10">
    <property type="entry name" value="Zn peptidases"/>
    <property type="match status" value="1"/>
</dbReference>
<protein>
    <submittedName>
        <fullName evidence="9">Glutamyl aminopeptidase PepA</fullName>
        <ecNumber evidence="9">3.4.11.7</ecNumber>
    </submittedName>
</protein>
<evidence type="ECO:0000256" key="2">
    <source>
        <dbReference type="ARBA" id="ARBA00022438"/>
    </source>
</evidence>
<dbReference type="CDD" id="cd05656">
    <property type="entry name" value="M42_Frv"/>
    <property type="match status" value="1"/>
</dbReference>
<evidence type="ECO:0000256" key="7">
    <source>
        <dbReference type="PIRSR" id="PIRSR001123-1"/>
    </source>
</evidence>
<evidence type="ECO:0000313" key="9">
    <source>
        <dbReference type="EMBL" id="ADC46969.1"/>
    </source>
</evidence>
<dbReference type="eggNOG" id="arCOG01518">
    <property type="taxonomic scope" value="Archaea"/>
</dbReference>
<dbReference type="GO" id="GO:0004230">
    <property type="term" value="F:glutamyl aminopeptidase activity"/>
    <property type="evidence" value="ECO:0007669"/>
    <property type="project" value="UniProtKB-EC"/>
</dbReference>
<keyword evidence="2 9" id="KW-0031">Aminopeptidase</keyword>
<dbReference type="HOGENOM" id="CLU_047249_0_2_2"/>
<evidence type="ECO:0000256" key="5">
    <source>
        <dbReference type="ARBA" id="ARBA00022801"/>
    </source>
</evidence>
<reference evidence="9 10" key="1">
    <citation type="journal article" date="2010" name="PLoS ONE">
        <title>The genome sequence of the rumen methanogen Methanobrevibacter ruminantium reveals new possibilities for controlling ruminant methane emissions.</title>
        <authorList>
            <person name="Leahy S.C."/>
            <person name="Kelly W.J."/>
            <person name="Altermann E."/>
            <person name="Ronimus R.S."/>
            <person name="Yeoman C.J."/>
            <person name="Pacheco D.M."/>
            <person name="Li D."/>
            <person name="Kong Z."/>
            <person name="McTavish S."/>
            <person name="Sang C."/>
            <person name="Lambie S.C."/>
            <person name="Janssen P.H."/>
            <person name="Dey D."/>
            <person name="Attwood G.T."/>
        </authorList>
    </citation>
    <scope>NUCLEOTIDE SEQUENCE [LARGE SCALE GENOMIC DNA]</scope>
    <source>
        <strain evidence="10">ATCC 35063 / DSM 1093 / JCM 13430 / OCM 146 / M1</strain>
    </source>
</reference>
<gene>
    <name evidence="9" type="primary">pepA</name>
    <name evidence="9" type="ordered locus">mru_1119</name>
</gene>
<dbReference type="KEGG" id="mru:mru_1119"/>
<keyword evidence="5 9" id="KW-0378">Hydrolase</keyword>
<evidence type="ECO:0000256" key="3">
    <source>
        <dbReference type="ARBA" id="ARBA00022670"/>
    </source>
</evidence>
<proteinExistence type="inferred from homology"/>
<organism evidence="9 10">
    <name type="scientific">Methanobrevibacter ruminantium (strain ATCC 35063 / DSM 1093 / JCM 13430 / OCM 146 / M1)</name>
    <name type="common">Methanobacterium ruminantium</name>
    <dbReference type="NCBI Taxonomy" id="634498"/>
    <lineage>
        <taxon>Archaea</taxon>
        <taxon>Methanobacteriati</taxon>
        <taxon>Methanobacteriota</taxon>
        <taxon>Methanomada group</taxon>
        <taxon>Methanobacteria</taxon>
        <taxon>Methanobacteriales</taxon>
        <taxon>Methanobacteriaceae</taxon>
        <taxon>Methanobrevibacter</taxon>
    </lineage>
</organism>
<dbReference type="STRING" id="634498.mru_1119"/>
<comment type="cofactor">
    <cofactor evidence="8">
        <name>a divalent metal cation</name>
        <dbReference type="ChEBI" id="CHEBI:60240"/>
    </cofactor>
    <text evidence="8">Binds 2 divalent metal cations per subunit.</text>
</comment>
<feature type="binding site" evidence="8">
    <location>
        <position position="185"/>
    </location>
    <ligand>
        <name>Zn(2+)</name>
        <dbReference type="ChEBI" id="CHEBI:29105"/>
        <label>2</label>
    </ligand>
</feature>
<dbReference type="EMBL" id="CP001719">
    <property type="protein sequence ID" value="ADC46969.1"/>
    <property type="molecule type" value="Genomic_DNA"/>
</dbReference>
<feature type="binding site" evidence="8">
    <location>
        <position position="215"/>
    </location>
    <ligand>
        <name>Zn(2+)</name>
        <dbReference type="ChEBI" id="CHEBI:29105"/>
        <label>2</label>
    </ligand>
</feature>
<feature type="active site" description="Proton acceptor" evidence="7">
    <location>
        <position position="214"/>
    </location>
</feature>
<accession>D3E358</accession>
<sequence>MKGEMMTSDEKIKLVEELCMTPGISGFEEKIAEIIKRELKDVADKIEVDKMGNLIATKKGSSKKGPTVMLASHMDEIGLMVSYIDDNGYLKFATIGGINDQMLMNQTVVIHSKNGDVTGVIGSKPPHVTKPEEKKKVVPYDEMFIDIGAKDKEQAEEMVSIGDPITFKTWFEAFPNNLVMCKALDNRLGCYVMMEVLKRVDSKATVYGVGTTQEEVGLKGAKVTSYKLNPDMAFALDVTLSGDHPGIKPEEAPVVIGKGPAVILIDASGRGIITPKYIRELLINTGEKEEIPYQLEVSSGGTTDGTAIHLTKEGIPTGVLSVPTRYIHTTVSVASMDDVENTIQLIVAAINSLEINFKYIFSILNTF</sequence>
<evidence type="ECO:0000256" key="6">
    <source>
        <dbReference type="PIRNR" id="PIRNR001123"/>
    </source>
</evidence>
<dbReference type="SUPFAM" id="SSF101821">
    <property type="entry name" value="Aminopeptidase/glucanase lid domain"/>
    <property type="match status" value="1"/>
</dbReference>
<dbReference type="GO" id="GO:0046872">
    <property type="term" value="F:metal ion binding"/>
    <property type="evidence" value="ECO:0007669"/>
    <property type="project" value="UniProtKB-UniRule"/>
</dbReference>